<accession>A0A2M7XN04</accession>
<dbReference type="Proteomes" id="UP000230518">
    <property type="component" value="Unassembled WGS sequence"/>
</dbReference>
<organism evidence="1 2">
    <name type="scientific">Candidatus Shapirobacteria bacterium CG_4_9_14_3_um_filter_36_12</name>
    <dbReference type="NCBI Taxonomy" id="1974877"/>
    <lineage>
        <taxon>Bacteria</taxon>
        <taxon>Candidatus Shapironibacteriota</taxon>
    </lineage>
</organism>
<protein>
    <submittedName>
        <fullName evidence="1">Uncharacterized protein</fullName>
    </submittedName>
</protein>
<gene>
    <name evidence="1" type="ORF">CO168_02410</name>
</gene>
<comment type="caution">
    <text evidence="1">The sequence shown here is derived from an EMBL/GenBank/DDBJ whole genome shotgun (WGS) entry which is preliminary data.</text>
</comment>
<name>A0A2M7XN04_9BACT</name>
<dbReference type="AlphaFoldDB" id="A0A2M7XN04"/>
<dbReference type="EMBL" id="PFWO01000046">
    <property type="protein sequence ID" value="PJA50944.1"/>
    <property type="molecule type" value="Genomic_DNA"/>
</dbReference>
<evidence type="ECO:0000313" key="2">
    <source>
        <dbReference type="Proteomes" id="UP000230518"/>
    </source>
</evidence>
<reference evidence="2" key="1">
    <citation type="submission" date="2017-09" db="EMBL/GenBank/DDBJ databases">
        <title>Depth-based differentiation of microbial function through sediment-hosted aquifers and enrichment of novel symbionts in the deep terrestrial subsurface.</title>
        <authorList>
            <person name="Probst A.J."/>
            <person name="Ladd B."/>
            <person name="Jarett J.K."/>
            <person name="Geller-Mcgrath D.E."/>
            <person name="Sieber C.M.K."/>
            <person name="Emerson J.B."/>
            <person name="Anantharaman K."/>
            <person name="Thomas B.C."/>
            <person name="Malmstrom R."/>
            <person name="Stieglmeier M."/>
            <person name="Klingl A."/>
            <person name="Woyke T."/>
            <person name="Ryan C.M."/>
            <person name="Banfield J.F."/>
        </authorList>
    </citation>
    <scope>NUCLEOTIDE SEQUENCE [LARGE SCALE GENOMIC DNA]</scope>
</reference>
<dbReference type="Gene3D" id="3.10.450.530">
    <property type="entry name" value="Ribonuclease toxin, BrnT, of type II toxin-antitoxin system"/>
    <property type="match status" value="1"/>
</dbReference>
<dbReference type="InterPro" id="IPR038573">
    <property type="entry name" value="BrnT_sf"/>
</dbReference>
<evidence type="ECO:0000313" key="1">
    <source>
        <dbReference type="EMBL" id="PJA50944.1"/>
    </source>
</evidence>
<sequence>MIIDIDDLIWDGYNSEHIKKHDVIQSEIYQACREQLKILLVKKGRILLIGKSKKKRLLSIVLDLIKNNDYYVVSARDSSRIERRLINEKNNKK</sequence>
<proteinExistence type="predicted"/>